<evidence type="ECO:0000256" key="2">
    <source>
        <dbReference type="ARBA" id="ARBA00009035"/>
    </source>
</evidence>
<proteinExistence type="inferred from homology"/>
<dbReference type="HAMAP" id="MF_00730">
    <property type="entry name" value="NdpA"/>
    <property type="match status" value="1"/>
</dbReference>
<keyword evidence="3 4" id="KW-0963">Cytoplasm</keyword>
<comment type="similarity">
    <text evidence="2 4">Belongs to the YejK family.</text>
</comment>
<dbReference type="GO" id="GO:0003690">
    <property type="term" value="F:double-stranded DNA binding"/>
    <property type="evidence" value="ECO:0007669"/>
    <property type="project" value="TreeGrafter"/>
</dbReference>
<evidence type="ECO:0000256" key="5">
    <source>
        <dbReference type="SAM" id="MobiDB-lite"/>
    </source>
</evidence>
<organism evidence="6">
    <name type="scientific">Aliivibrio wodanis</name>
    <dbReference type="NCBI Taxonomy" id="80852"/>
    <lineage>
        <taxon>Bacteria</taxon>
        <taxon>Pseudomonadati</taxon>
        <taxon>Pseudomonadota</taxon>
        <taxon>Gammaproteobacteria</taxon>
        <taxon>Vibrionales</taxon>
        <taxon>Vibrionaceae</taxon>
        <taxon>Aliivibrio</taxon>
    </lineage>
</organism>
<dbReference type="GO" id="GO:0005737">
    <property type="term" value="C:cytoplasm"/>
    <property type="evidence" value="ECO:0007669"/>
    <property type="project" value="UniProtKB-UniRule"/>
</dbReference>
<accession>A0A5Q4ZXB5</accession>
<evidence type="ECO:0000313" key="6">
    <source>
        <dbReference type="EMBL" id="VVV04551.1"/>
    </source>
</evidence>
<dbReference type="InterPro" id="IPR007358">
    <property type="entry name" value="Nucleoid_associated_NdpA"/>
</dbReference>
<evidence type="ECO:0000256" key="4">
    <source>
        <dbReference type="HAMAP-Rule" id="MF_00730"/>
    </source>
</evidence>
<dbReference type="EMBL" id="LR721750">
    <property type="protein sequence ID" value="VVV04551.1"/>
    <property type="molecule type" value="Genomic_DNA"/>
</dbReference>
<dbReference type="PANTHER" id="PTHR38772:SF1">
    <property type="entry name" value="NUCLEOID-ASSOCIATED PROTEIN YEJK"/>
    <property type="match status" value="1"/>
</dbReference>
<comment type="subcellular location">
    <subcellularLocation>
        <location evidence="1 4">Cytoplasm</location>
        <location evidence="1 4">Nucleoid</location>
    </subcellularLocation>
</comment>
<evidence type="ECO:0000256" key="1">
    <source>
        <dbReference type="ARBA" id="ARBA00004453"/>
    </source>
</evidence>
<reference evidence="6" key="1">
    <citation type="submission" date="2019-09" db="EMBL/GenBank/DDBJ databases">
        <authorList>
            <person name="Hjerde E."/>
        </authorList>
    </citation>
    <scope>NUCLEOTIDE SEQUENCE</scope>
    <source>
        <strain evidence="6">06/09/160</strain>
    </source>
</reference>
<protein>
    <recommendedName>
        <fullName evidence="4">Nucleoid-associated protein AW0309160_01953</fullName>
    </recommendedName>
</protein>
<dbReference type="GO" id="GO:0043590">
    <property type="term" value="C:bacterial nucleoid"/>
    <property type="evidence" value="ECO:0007669"/>
    <property type="project" value="TreeGrafter"/>
</dbReference>
<dbReference type="NCBIfam" id="NF001557">
    <property type="entry name" value="PRK00378.1"/>
    <property type="match status" value="1"/>
</dbReference>
<gene>
    <name evidence="6" type="primary">yejK</name>
    <name evidence="6" type="ORF">AW0309160_01953</name>
</gene>
<evidence type="ECO:0000256" key="3">
    <source>
        <dbReference type="ARBA" id="ARBA00022490"/>
    </source>
</evidence>
<dbReference type="AlphaFoldDB" id="A0A5Q4ZXB5"/>
<dbReference type="Pfam" id="PF04245">
    <property type="entry name" value="NA37"/>
    <property type="match status" value="1"/>
</dbReference>
<feature type="region of interest" description="Disordered" evidence="5">
    <location>
        <begin position="333"/>
        <end position="352"/>
    </location>
</feature>
<name>A0A5Q4ZXB5_9GAMM</name>
<dbReference type="GO" id="GO:0003727">
    <property type="term" value="F:single-stranded RNA binding"/>
    <property type="evidence" value="ECO:0007669"/>
    <property type="project" value="TreeGrafter"/>
</dbReference>
<dbReference type="PANTHER" id="PTHR38772">
    <property type="match status" value="1"/>
</dbReference>
<sequence>MITYYVRQLKTFSIMSLTLSNVILHKLVKNEQDELEVCLRNQTLENEEFTEALVSELHRVFNSKAGKGFGVFKTESEFGHWLGSVRKNETPFLEFSNKSAEKLKSELVKYPFAEEGILVIAEYRSLATEYLFVAVLPSNESMKVTEQLDISSTDYLDIAKMDIAARIDLSTWETDSDSNRYLTFIKGRVGRKVSDFFLDFLQADVGMDTKVQNQVLMQAVEDFCADERLEKEEKQQYRKSVYDYCNGQLQAGEELTVKELSGELPTSESGSNFYQFAEEQGYELEESFPVDRTAMRKLTKFVGAGGGLSLNFDAMLLGERVFYDPETDTLTIKGTPPNLKDQLTRRLGSSES</sequence>